<dbReference type="SFLD" id="SFLDG01135">
    <property type="entry name" value="C1.5.6:_HAD__Beta-PGM__Phospha"/>
    <property type="match status" value="1"/>
</dbReference>
<evidence type="ECO:0000313" key="5">
    <source>
        <dbReference type="EMBL" id="NDV01596.1"/>
    </source>
</evidence>
<dbReference type="SFLD" id="SFLDS00003">
    <property type="entry name" value="Haloacid_Dehalogenase"/>
    <property type="match status" value="1"/>
</dbReference>
<dbReference type="SFLD" id="SFLDG01129">
    <property type="entry name" value="C1.5:_HAD__Beta-PGM__Phosphata"/>
    <property type="match status" value="1"/>
</dbReference>
<dbReference type="GO" id="GO:0016787">
    <property type="term" value="F:hydrolase activity"/>
    <property type="evidence" value="ECO:0007669"/>
    <property type="project" value="UniProtKB-KW"/>
</dbReference>
<dbReference type="Gene3D" id="3.40.50.1000">
    <property type="entry name" value="HAD superfamily/HAD-like"/>
    <property type="match status" value="1"/>
</dbReference>
<dbReference type="RefSeq" id="WP_163893676.1">
    <property type="nucleotide sequence ID" value="NZ_JAAFYS010000002.1"/>
</dbReference>
<dbReference type="InterPro" id="IPR023214">
    <property type="entry name" value="HAD_sf"/>
</dbReference>
<comment type="caution">
    <text evidence="5">The sequence shown here is derived from an EMBL/GenBank/DDBJ whole genome shotgun (WGS) entry which is preliminary data.</text>
</comment>
<name>A0A6B2K4H9_9RHOB</name>
<keyword evidence="4" id="KW-0460">Magnesium</keyword>
<reference evidence="5 6" key="1">
    <citation type="submission" date="2020-02" db="EMBL/GenBank/DDBJ databases">
        <title>Pseudoroseicyclus tamarix, sp. nov., isolated from offshore sediment of a Tamarix chinensis forest.</title>
        <authorList>
            <person name="Gai Y."/>
        </authorList>
    </citation>
    <scope>NUCLEOTIDE SEQUENCE [LARGE SCALE GENOMIC DNA]</scope>
    <source>
        <strain evidence="5 6">CLL3-39</strain>
    </source>
</reference>
<dbReference type="Gene3D" id="1.10.150.240">
    <property type="entry name" value="Putative phosphatase, domain 2"/>
    <property type="match status" value="1"/>
</dbReference>
<evidence type="ECO:0000313" key="6">
    <source>
        <dbReference type="Proteomes" id="UP000474757"/>
    </source>
</evidence>
<keyword evidence="3" id="KW-0479">Metal-binding</keyword>
<dbReference type="InterPro" id="IPR006439">
    <property type="entry name" value="HAD-SF_hydro_IA"/>
</dbReference>
<sequence>MSGAARSGPATGRLAGPAPALVVFDCDGVLVDSEPISLAVTLDMLAEAGLPMTPREGYDQLLGRSLTTIATWAEEEHGVTLTQDHLSAMRSRLIARFREELRPVPGVAEAVGALPWPVCVASSSQPDRIRLSLELAGLLPLFEPHIFSASMVSRGKPAPDLFLHAAAQMGAPAEACVVIEDSPAGIAAARAAGMRVIGFTGGAHAGPANLAEAVANSAPDAIISAMADLPACLGTGG</sequence>
<evidence type="ECO:0000256" key="4">
    <source>
        <dbReference type="ARBA" id="ARBA00022842"/>
    </source>
</evidence>
<keyword evidence="5" id="KW-0378">Hydrolase</keyword>
<dbReference type="EMBL" id="JAAGAB010000002">
    <property type="protein sequence ID" value="NDV01596.1"/>
    <property type="molecule type" value="Genomic_DNA"/>
</dbReference>
<dbReference type="AlphaFoldDB" id="A0A6B2K4H9"/>
<dbReference type="CDD" id="cd07526">
    <property type="entry name" value="HAD_BPGM_like"/>
    <property type="match status" value="1"/>
</dbReference>
<dbReference type="NCBIfam" id="TIGR01509">
    <property type="entry name" value="HAD-SF-IA-v3"/>
    <property type="match status" value="1"/>
</dbReference>
<evidence type="ECO:0000256" key="3">
    <source>
        <dbReference type="ARBA" id="ARBA00022723"/>
    </source>
</evidence>
<dbReference type="InterPro" id="IPR036412">
    <property type="entry name" value="HAD-like_sf"/>
</dbReference>
<gene>
    <name evidence="5" type="ORF">GZA08_11540</name>
</gene>
<accession>A0A6B2K4H9</accession>
<dbReference type="InterPro" id="IPR051600">
    <property type="entry name" value="Beta-PGM-like"/>
</dbReference>
<dbReference type="GO" id="GO:0046872">
    <property type="term" value="F:metal ion binding"/>
    <property type="evidence" value="ECO:0007669"/>
    <property type="project" value="UniProtKB-KW"/>
</dbReference>
<evidence type="ECO:0000256" key="2">
    <source>
        <dbReference type="ARBA" id="ARBA00006171"/>
    </source>
</evidence>
<protein>
    <submittedName>
        <fullName evidence="5">HAD family hydrolase</fullName>
    </submittedName>
</protein>
<comment type="cofactor">
    <cofactor evidence="1">
        <name>Mg(2+)</name>
        <dbReference type="ChEBI" id="CHEBI:18420"/>
    </cofactor>
</comment>
<dbReference type="Pfam" id="PF00702">
    <property type="entry name" value="Hydrolase"/>
    <property type="match status" value="1"/>
</dbReference>
<dbReference type="PANTHER" id="PTHR46193:SF10">
    <property type="entry name" value="6-PHOSPHOGLUCONATE PHOSPHATASE"/>
    <property type="match status" value="1"/>
</dbReference>
<evidence type="ECO:0000256" key="1">
    <source>
        <dbReference type="ARBA" id="ARBA00001946"/>
    </source>
</evidence>
<organism evidence="5 6">
    <name type="scientific">Pseudoroseicyclus tamaricis</name>
    <dbReference type="NCBI Taxonomy" id="2705421"/>
    <lineage>
        <taxon>Bacteria</taxon>
        <taxon>Pseudomonadati</taxon>
        <taxon>Pseudomonadota</taxon>
        <taxon>Alphaproteobacteria</taxon>
        <taxon>Rhodobacterales</taxon>
        <taxon>Paracoccaceae</taxon>
        <taxon>Pseudoroseicyclus</taxon>
    </lineage>
</organism>
<proteinExistence type="inferred from homology"/>
<comment type="similarity">
    <text evidence="2">Belongs to the HAD-like hydrolase superfamily. CbbY/CbbZ/Gph/YieH family.</text>
</comment>
<dbReference type="PANTHER" id="PTHR46193">
    <property type="entry name" value="6-PHOSPHOGLUCONATE PHOSPHATASE"/>
    <property type="match status" value="1"/>
</dbReference>
<dbReference type="SUPFAM" id="SSF56784">
    <property type="entry name" value="HAD-like"/>
    <property type="match status" value="1"/>
</dbReference>
<dbReference type="InterPro" id="IPR023198">
    <property type="entry name" value="PGP-like_dom2"/>
</dbReference>
<keyword evidence="6" id="KW-1185">Reference proteome</keyword>
<dbReference type="Proteomes" id="UP000474757">
    <property type="component" value="Unassembled WGS sequence"/>
</dbReference>